<evidence type="ECO:0000256" key="1">
    <source>
        <dbReference type="SAM" id="MobiDB-lite"/>
    </source>
</evidence>
<feature type="region of interest" description="Disordered" evidence="1">
    <location>
        <begin position="1"/>
        <end position="66"/>
    </location>
</feature>
<comment type="caution">
    <text evidence="2">The sequence shown here is derived from an EMBL/GenBank/DDBJ whole genome shotgun (WGS) entry which is preliminary data.</text>
</comment>
<keyword evidence="3" id="KW-1185">Reference proteome</keyword>
<feature type="compositionally biased region" description="Polar residues" evidence="1">
    <location>
        <begin position="39"/>
        <end position="50"/>
    </location>
</feature>
<proteinExistence type="predicted"/>
<organism evidence="2 3">
    <name type="scientific">Plakobranchus ocellatus</name>
    <dbReference type="NCBI Taxonomy" id="259542"/>
    <lineage>
        <taxon>Eukaryota</taxon>
        <taxon>Metazoa</taxon>
        <taxon>Spiralia</taxon>
        <taxon>Lophotrochozoa</taxon>
        <taxon>Mollusca</taxon>
        <taxon>Gastropoda</taxon>
        <taxon>Heterobranchia</taxon>
        <taxon>Euthyneura</taxon>
        <taxon>Panpulmonata</taxon>
        <taxon>Sacoglossa</taxon>
        <taxon>Placobranchoidea</taxon>
        <taxon>Plakobranchidae</taxon>
        <taxon>Plakobranchus</taxon>
    </lineage>
</organism>
<protein>
    <submittedName>
        <fullName evidence="2">Uncharacterized protein</fullName>
    </submittedName>
</protein>
<reference evidence="2 3" key="1">
    <citation type="journal article" date="2021" name="Elife">
        <title>Chloroplast acquisition without the gene transfer in kleptoplastic sea slugs, Plakobranchus ocellatus.</title>
        <authorList>
            <person name="Maeda T."/>
            <person name="Takahashi S."/>
            <person name="Yoshida T."/>
            <person name="Shimamura S."/>
            <person name="Takaki Y."/>
            <person name="Nagai Y."/>
            <person name="Toyoda A."/>
            <person name="Suzuki Y."/>
            <person name="Arimoto A."/>
            <person name="Ishii H."/>
            <person name="Satoh N."/>
            <person name="Nishiyama T."/>
            <person name="Hasebe M."/>
            <person name="Maruyama T."/>
            <person name="Minagawa J."/>
            <person name="Obokata J."/>
            <person name="Shigenobu S."/>
        </authorList>
    </citation>
    <scope>NUCLEOTIDE SEQUENCE [LARGE SCALE GENOMIC DNA]</scope>
</reference>
<sequence length="83" mass="9726">MEPYPENKDQARSHRHRHGCQPQNVSHDEKKTKQKQKQSSDYFSFTSGRTPLSVHSREERRGSKKELVNCKGRTEAKDNIMDI</sequence>
<name>A0AAV4DIQ4_9GAST</name>
<gene>
    <name evidence="2" type="ORF">PoB_007053600</name>
</gene>
<evidence type="ECO:0000313" key="2">
    <source>
        <dbReference type="EMBL" id="GFO44031.1"/>
    </source>
</evidence>
<feature type="compositionally biased region" description="Basic and acidic residues" evidence="1">
    <location>
        <begin position="1"/>
        <end position="12"/>
    </location>
</feature>
<feature type="compositionally biased region" description="Basic and acidic residues" evidence="1">
    <location>
        <begin position="55"/>
        <end position="66"/>
    </location>
</feature>
<dbReference type="EMBL" id="BLXT01007928">
    <property type="protein sequence ID" value="GFO44031.1"/>
    <property type="molecule type" value="Genomic_DNA"/>
</dbReference>
<accession>A0AAV4DIQ4</accession>
<dbReference type="Proteomes" id="UP000735302">
    <property type="component" value="Unassembled WGS sequence"/>
</dbReference>
<evidence type="ECO:0000313" key="3">
    <source>
        <dbReference type="Proteomes" id="UP000735302"/>
    </source>
</evidence>
<dbReference type="AlphaFoldDB" id="A0AAV4DIQ4"/>